<keyword evidence="1" id="KW-0472">Membrane</keyword>
<accession>A0AB36FQX7</accession>
<keyword evidence="1" id="KW-1133">Transmembrane helix</keyword>
<name>A0AB36FQX7_ALTMA</name>
<dbReference type="Proteomes" id="UP000095392">
    <property type="component" value="Unassembled WGS sequence"/>
</dbReference>
<dbReference type="AlphaFoldDB" id="A0AB36FQX7"/>
<organism evidence="2 3">
    <name type="scientific">Alteromonas macleodii</name>
    <name type="common">Pseudoalteromonas macleodii</name>
    <dbReference type="NCBI Taxonomy" id="28108"/>
    <lineage>
        <taxon>Bacteria</taxon>
        <taxon>Pseudomonadati</taxon>
        <taxon>Pseudomonadota</taxon>
        <taxon>Gammaproteobacteria</taxon>
        <taxon>Alteromonadales</taxon>
        <taxon>Alteromonadaceae</taxon>
        <taxon>Alteromonas/Salinimonas group</taxon>
        <taxon>Alteromonas</taxon>
    </lineage>
</organism>
<keyword evidence="3" id="KW-1185">Reference proteome</keyword>
<feature type="transmembrane region" description="Helical" evidence="1">
    <location>
        <begin position="7"/>
        <end position="24"/>
    </location>
</feature>
<gene>
    <name evidence="2" type="ORF">BFV95_4797</name>
</gene>
<protein>
    <submittedName>
        <fullName evidence="2">Membrane protein</fullName>
    </submittedName>
</protein>
<proteinExistence type="predicted"/>
<sequence>MHDFPRISIMPLFLLFPIFIVFFAESGIDDVLSETLVSLGLTLSLLFGWVANELSNERKAVWILAKSSTFNSG</sequence>
<feature type="transmembrane region" description="Helical" evidence="1">
    <location>
        <begin position="36"/>
        <end position="54"/>
    </location>
</feature>
<keyword evidence="1" id="KW-0812">Transmembrane</keyword>
<comment type="caution">
    <text evidence="2">The sequence shown here is derived from an EMBL/GenBank/DDBJ whole genome shotgun (WGS) entry which is preliminary data.</text>
</comment>
<evidence type="ECO:0000256" key="1">
    <source>
        <dbReference type="SAM" id="Phobius"/>
    </source>
</evidence>
<evidence type="ECO:0000313" key="3">
    <source>
        <dbReference type="Proteomes" id="UP000095392"/>
    </source>
</evidence>
<reference evidence="2 3" key="1">
    <citation type="submission" date="2016-09" db="EMBL/GenBank/DDBJ databases">
        <title>Draft Genome Sequence of four Alteromonas macleodii strains isolated from copper coupons and grown long-term at elevated copper levels.</title>
        <authorList>
            <person name="Cusick K."/>
            <person name="Dale J."/>
            <person name="Little B."/>
            <person name="Biffinger J."/>
        </authorList>
    </citation>
    <scope>NUCLEOTIDE SEQUENCE [LARGE SCALE GENOMIC DNA]</scope>
    <source>
        <strain evidence="2 3">KCP01</strain>
    </source>
</reference>
<evidence type="ECO:0000313" key="2">
    <source>
        <dbReference type="EMBL" id="OES24368.1"/>
    </source>
</evidence>
<dbReference type="EMBL" id="MIPY01000062">
    <property type="protein sequence ID" value="OES24368.1"/>
    <property type="molecule type" value="Genomic_DNA"/>
</dbReference>